<feature type="compositionally biased region" description="Polar residues" evidence="1">
    <location>
        <begin position="8"/>
        <end position="22"/>
    </location>
</feature>
<feature type="region of interest" description="Disordered" evidence="1">
    <location>
        <begin position="1"/>
        <end position="45"/>
    </location>
</feature>
<name>A0AAX6FTB0_IRIPA</name>
<comment type="caution">
    <text evidence="2">The sequence shown here is derived from an EMBL/GenBank/DDBJ whole genome shotgun (WGS) entry which is preliminary data.</text>
</comment>
<evidence type="ECO:0000313" key="3">
    <source>
        <dbReference type="Proteomes" id="UP001140949"/>
    </source>
</evidence>
<sequence length="111" mass="12204">MAVALARSSRNSSAFEASPNSRGQHRLREDTENEEAHMNRGGALGLQWRTDQGSSMEMARSKLDPAVANGGELVATRTPVRAQRTRDGARPRGQRGERKSEIVERKTVCTV</sequence>
<feature type="compositionally biased region" description="Basic and acidic residues" evidence="1">
    <location>
        <begin position="26"/>
        <end position="38"/>
    </location>
</feature>
<dbReference type="EMBL" id="JANAVB010026199">
    <property type="protein sequence ID" value="KAJ6819433.1"/>
    <property type="molecule type" value="Genomic_DNA"/>
</dbReference>
<dbReference type="Proteomes" id="UP001140949">
    <property type="component" value="Unassembled WGS sequence"/>
</dbReference>
<organism evidence="2 3">
    <name type="scientific">Iris pallida</name>
    <name type="common">Sweet iris</name>
    <dbReference type="NCBI Taxonomy" id="29817"/>
    <lineage>
        <taxon>Eukaryota</taxon>
        <taxon>Viridiplantae</taxon>
        <taxon>Streptophyta</taxon>
        <taxon>Embryophyta</taxon>
        <taxon>Tracheophyta</taxon>
        <taxon>Spermatophyta</taxon>
        <taxon>Magnoliopsida</taxon>
        <taxon>Liliopsida</taxon>
        <taxon>Asparagales</taxon>
        <taxon>Iridaceae</taxon>
        <taxon>Iridoideae</taxon>
        <taxon>Irideae</taxon>
        <taxon>Iris</taxon>
    </lineage>
</organism>
<reference evidence="2" key="2">
    <citation type="submission" date="2023-04" db="EMBL/GenBank/DDBJ databases">
        <authorList>
            <person name="Bruccoleri R.E."/>
            <person name="Oakeley E.J."/>
            <person name="Faust A.-M."/>
            <person name="Dessus-Babus S."/>
            <person name="Altorfer M."/>
            <person name="Burckhardt D."/>
            <person name="Oertli M."/>
            <person name="Naumann U."/>
            <person name="Petersen F."/>
            <person name="Wong J."/>
        </authorList>
    </citation>
    <scope>NUCLEOTIDE SEQUENCE</scope>
    <source>
        <strain evidence="2">GSM-AAB239-AS_SAM_17_03QT</strain>
        <tissue evidence="2">Leaf</tissue>
    </source>
</reference>
<feature type="compositionally biased region" description="Basic and acidic residues" evidence="1">
    <location>
        <begin position="84"/>
        <end position="111"/>
    </location>
</feature>
<evidence type="ECO:0000256" key="1">
    <source>
        <dbReference type="SAM" id="MobiDB-lite"/>
    </source>
</evidence>
<accession>A0AAX6FTB0</accession>
<dbReference type="AlphaFoldDB" id="A0AAX6FTB0"/>
<keyword evidence="3" id="KW-1185">Reference proteome</keyword>
<proteinExistence type="predicted"/>
<feature type="region of interest" description="Disordered" evidence="1">
    <location>
        <begin position="64"/>
        <end position="111"/>
    </location>
</feature>
<gene>
    <name evidence="2" type="ORF">M6B38_402125</name>
</gene>
<evidence type="ECO:0000313" key="2">
    <source>
        <dbReference type="EMBL" id="KAJ6819433.1"/>
    </source>
</evidence>
<protein>
    <submittedName>
        <fullName evidence="2">Uncharacterized protein</fullName>
    </submittedName>
</protein>
<reference evidence="2" key="1">
    <citation type="journal article" date="2023" name="GigaByte">
        <title>Genome assembly of the bearded iris, Iris pallida Lam.</title>
        <authorList>
            <person name="Bruccoleri R.E."/>
            <person name="Oakeley E.J."/>
            <person name="Faust A.M.E."/>
            <person name="Altorfer M."/>
            <person name="Dessus-Babus S."/>
            <person name="Burckhardt D."/>
            <person name="Oertli M."/>
            <person name="Naumann U."/>
            <person name="Petersen F."/>
            <person name="Wong J."/>
        </authorList>
    </citation>
    <scope>NUCLEOTIDE SEQUENCE</scope>
    <source>
        <strain evidence="2">GSM-AAB239-AS_SAM_17_03QT</strain>
    </source>
</reference>